<dbReference type="Gene3D" id="3.40.50.300">
    <property type="entry name" value="P-loop containing nucleotide triphosphate hydrolases"/>
    <property type="match status" value="1"/>
</dbReference>
<dbReference type="GO" id="GO:0015807">
    <property type="term" value="P:L-amino acid transport"/>
    <property type="evidence" value="ECO:0007669"/>
    <property type="project" value="TreeGrafter"/>
</dbReference>
<dbReference type="AlphaFoldDB" id="A0A1Y5SME7"/>
<keyword evidence="8" id="KW-1185">Reference proteome</keyword>
<name>A0A1Y5SME7_9PROT</name>
<reference evidence="7 8" key="1">
    <citation type="submission" date="2017-03" db="EMBL/GenBank/DDBJ databases">
        <authorList>
            <person name="Afonso C.L."/>
            <person name="Miller P.J."/>
            <person name="Scott M.A."/>
            <person name="Spackman E."/>
            <person name="Goraichik I."/>
            <person name="Dimitrov K.M."/>
            <person name="Suarez D.L."/>
            <person name="Swayne D.E."/>
        </authorList>
    </citation>
    <scope>NUCLEOTIDE SEQUENCE [LARGE SCALE GENOMIC DNA]</scope>
    <source>
        <strain evidence="7 8">CECT 7691</strain>
    </source>
</reference>
<gene>
    <name evidence="7" type="primary">livF_6</name>
    <name evidence="7" type="ORF">OCH7691_01783</name>
</gene>
<dbReference type="InterPro" id="IPR017871">
    <property type="entry name" value="ABC_transporter-like_CS"/>
</dbReference>
<dbReference type="GO" id="GO:0005524">
    <property type="term" value="F:ATP binding"/>
    <property type="evidence" value="ECO:0007669"/>
    <property type="project" value="UniProtKB-KW"/>
</dbReference>
<evidence type="ECO:0000256" key="1">
    <source>
        <dbReference type="ARBA" id="ARBA00005417"/>
    </source>
</evidence>
<comment type="similarity">
    <text evidence="1">Belongs to the ABC transporter superfamily.</text>
</comment>
<protein>
    <submittedName>
        <fullName evidence="7">High-affinity branched-chain amino acid transport ATP-binding protein LivF</fullName>
    </submittedName>
</protein>
<keyword evidence="2" id="KW-0813">Transport</keyword>
<dbReference type="InterPro" id="IPR003593">
    <property type="entry name" value="AAA+_ATPase"/>
</dbReference>
<dbReference type="InterPro" id="IPR003439">
    <property type="entry name" value="ABC_transporter-like_ATP-bd"/>
</dbReference>
<evidence type="ECO:0000259" key="6">
    <source>
        <dbReference type="PROSITE" id="PS50893"/>
    </source>
</evidence>
<dbReference type="PANTHER" id="PTHR43820:SF4">
    <property type="entry name" value="HIGH-AFFINITY BRANCHED-CHAIN AMINO ACID TRANSPORT ATP-BINDING PROTEIN LIVF"/>
    <property type="match status" value="1"/>
</dbReference>
<dbReference type="Proteomes" id="UP000193200">
    <property type="component" value="Unassembled WGS sequence"/>
</dbReference>
<accession>A0A1Y5SME7</accession>
<dbReference type="SMART" id="SM00382">
    <property type="entry name" value="AAA"/>
    <property type="match status" value="1"/>
</dbReference>
<keyword evidence="3" id="KW-0547">Nucleotide-binding</keyword>
<dbReference type="EMBL" id="FWFR01000001">
    <property type="protein sequence ID" value="SLN42410.1"/>
    <property type="molecule type" value="Genomic_DNA"/>
</dbReference>
<dbReference type="SUPFAM" id="SSF52540">
    <property type="entry name" value="P-loop containing nucleoside triphosphate hydrolases"/>
    <property type="match status" value="1"/>
</dbReference>
<dbReference type="CDD" id="cd03224">
    <property type="entry name" value="ABC_TM1139_LivF_branched"/>
    <property type="match status" value="1"/>
</dbReference>
<keyword evidence="4 7" id="KW-0067">ATP-binding</keyword>
<dbReference type="PROSITE" id="PS50893">
    <property type="entry name" value="ABC_TRANSPORTER_2"/>
    <property type="match status" value="1"/>
</dbReference>
<feature type="domain" description="ABC transporter" evidence="6">
    <location>
        <begin position="15"/>
        <end position="246"/>
    </location>
</feature>
<dbReference type="PANTHER" id="PTHR43820">
    <property type="entry name" value="HIGH-AFFINITY BRANCHED-CHAIN AMINO ACID TRANSPORT ATP-BINDING PROTEIN LIVF"/>
    <property type="match status" value="1"/>
</dbReference>
<evidence type="ECO:0000256" key="4">
    <source>
        <dbReference type="ARBA" id="ARBA00022840"/>
    </source>
</evidence>
<dbReference type="InterPro" id="IPR027417">
    <property type="entry name" value="P-loop_NTPase"/>
</dbReference>
<evidence type="ECO:0000313" key="7">
    <source>
        <dbReference type="EMBL" id="SLN42410.1"/>
    </source>
</evidence>
<evidence type="ECO:0000256" key="3">
    <source>
        <dbReference type="ARBA" id="ARBA00022741"/>
    </source>
</evidence>
<dbReference type="GO" id="GO:0015658">
    <property type="term" value="F:branched-chain amino acid transmembrane transporter activity"/>
    <property type="evidence" value="ECO:0007669"/>
    <property type="project" value="TreeGrafter"/>
</dbReference>
<keyword evidence="5" id="KW-0029">Amino-acid transport</keyword>
<dbReference type="Pfam" id="PF00005">
    <property type="entry name" value="ABC_tran"/>
    <property type="match status" value="1"/>
</dbReference>
<evidence type="ECO:0000256" key="5">
    <source>
        <dbReference type="ARBA" id="ARBA00022970"/>
    </source>
</evidence>
<dbReference type="GO" id="GO:0016887">
    <property type="term" value="F:ATP hydrolysis activity"/>
    <property type="evidence" value="ECO:0007669"/>
    <property type="project" value="InterPro"/>
</dbReference>
<dbReference type="PROSITE" id="PS00211">
    <property type="entry name" value="ABC_TRANSPORTER_1"/>
    <property type="match status" value="1"/>
</dbReference>
<sequence>MSWTLISGLTMTTTLRVRDLRVSYGPVQAVRSISFEIEPKAIVALLGANGAGKSTTLRAITGLQRPVEGEIEFEGRSISRITPMQLARAGIAFSPEGRRPFGEMSVLENLLVGAHTRPRDVAKKLDRIYEYFPRLKERSKQISSSLSGGEQQMLAIGRALMAEPKLLLLDEPTLGLAPLLAREIMRILREINDEQGISILIVEQNARMALKLCDYAYVLASGRLTAEGTGGDLLKGDYIQNAYIGN</sequence>
<evidence type="ECO:0000313" key="8">
    <source>
        <dbReference type="Proteomes" id="UP000193200"/>
    </source>
</evidence>
<dbReference type="InParanoid" id="A0A1Y5SME7"/>
<proteinExistence type="inferred from homology"/>
<evidence type="ECO:0000256" key="2">
    <source>
        <dbReference type="ARBA" id="ARBA00022448"/>
    </source>
</evidence>
<dbReference type="InterPro" id="IPR052156">
    <property type="entry name" value="BCAA_Transport_ATP-bd_LivF"/>
</dbReference>
<organism evidence="7 8">
    <name type="scientific">Oceanibacterium hippocampi</name>
    <dbReference type="NCBI Taxonomy" id="745714"/>
    <lineage>
        <taxon>Bacteria</taxon>
        <taxon>Pseudomonadati</taxon>
        <taxon>Pseudomonadota</taxon>
        <taxon>Alphaproteobacteria</taxon>
        <taxon>Sneathiellales</taxon>
        <taxon>Sneathiellaceae</taxon>
        <taxon>Oceanibacterium</taxon>
    </lineage>
</organism>